<proteinExistence type="predicted"/>
<sequence>MMKKLQFLFVAMMLLISIDVKADDIVNSSLNLNNPDVRKCLLDATKSEGWKLASVYLSSDDKLVYIFDKGNDTKIYTSKDVFSK</sequence>
<dbReference type="RefSeq" id="WP_345190683.1">
    <property type="nucleotide sequence ID" value="NZ_BAABJJ010000012.1"/>
</dbReference>
<name>A0ABP9GF27_9FLAO</name>
<evidence type="ECO:0000313" key="2">
    <source>
        <dbReference type="EMBL" id="GAA4940026.1"/>
    </source>
</evidence>
<comment type="caution">
    <text evidence="2">The sequence shown here is derived from an EMBL/GenBank/DDBJ whole genome shotgun (WGS) entry which is preliminary data.</text>
</comment>
<dbReference type="EMBL" id="BAABJJ010000012">
    <property type="protein sequence ID" value="GAA4940026.1"/>
    <property type="molecule type" value="Genomic_DNA"/>
</dbReference>
<evidence type="ECO:0000313" key="3">
    <source>
        <dbReference type="Proteomes" id="UP001501302"/>
    </source>
</evidence>
<keyword evidence="1" id="KW-0732">Signal</keyword>
<keyword evidence="3" id="KW-1185">Reference proteome</keyword>
<feature type="signal peptide" evidence="1">
    <location>
        <begin position="1"/>
        <end position="22"/>
    </location>
</feature>
<gene>
    <name evidence="2" type="ORF">GCM10023314_11020</name>
</gene>
<accession>A0ABP9GF27</accession>
<organism evidence="2 3">
    <name type="scientific">Algibacter agarivorans</name>
    <dbReference type="NCBI Taxonomy" id="1109741"/>
    <lineage>
        <taxon>Bacteria</taxon>
        <taxon>Pseudomonadati</taxon>
        <taxon>Bacteroidota</taxon>
        <taxon>Flavobacteriia</taxon>
        <taxon>Flavobacteriales</taxon>
        <taxon>Flavobacteriaceae</taxon>
        <taxon>Algibacter</taxon>
    </lineage>
</organism>
<dbReference type="Proteomes" id="UP001501302">
    <property type="component" value="Unassembled WGS sequence"/>
</dbReference>
<evidence type="ECO:0000256" key="1">
    <source>
        <dbReference type="SAM" id="SignalP"/>
    </source>
</evidence>
<feature type="chain" id="PRO_5045316506" evidence="1">
    <location>
        <begin position="23"/>
        <end position="84"/>
    </location>
</feature>
<protein>
    <submittedName>
        <fullName evidence="2">Uncharacterized protein</fullName>
    </submittedName>
</protein>
<reference evidence="3" key="1">
    <citation type="journal article" date="2019" name="Int. J. Syst. Evol. Microbiol.">
        <title>The Global Catalogue of Microorganisms (GCM) 10K type strain sequencing project: providing services to taxonomists for standard genome sequencing and annotation.</title>
        <authorList>
            <consortium name="The Broad Institute Genomics Platform"/>
            <consortium name="The Broad Institute Genome Sequencing Center for Infectious Disease"/>
            <person name="Wu L."/>
            <person name="Ma J."/>
        </authorList>
    </citation>
    <scope>NUCLEOTIDE SEQUENCE [LARGE SCALE GENOMIC DNA]</scope>
    <source>
        <strain evidence="3">JCM 18285</strain>
    </source>
</reference>